<dbReference type="EMBL" id="CCKQ01006421">
    <property type="protein sequence ID" value="CDW77733.1"/>
    <property type="molecule type" value="Genomic_DNA"/>
</dbReference>
<keyword evidence="1" id="KW-0732">Signal</keyword>
<reference evidence="2 3" key="1">
    <citation type="submission" date="2014-06" db="EMBL/GenBank/DDBJ databases">
        <authorList>
            <person name="Swart Estienne"/>
        </authorList>
    </citation>
    <scope>NUCLEOTIDE SEQUENCE [LARGE SCALE GENOMIC DNA]</scope>
    <source>
        <strain evidence="2 3">130c</strain>
    </source>
</reference>
<protein>
    <recommendedName>
        <fullName evidence="4">Transmembrane protein</fullName>
    </recommendedName>
</protein>
<accession>A0A078AA98</accession>
<dbReference type="Proteomes" id="UP000039865">
    <property type="component" value="Unassembled WGS sequence"/>
</dbReference>
<evidence type="ECO:0000313" key="3">
    <source>
        <dbReference type="Proteomes" id="UP000039865"/>
    </source>
</evidence>
<keyword evidence="3" id="KW-1185">Reference proteome</keyword>
<sequence>MQGLKGYIYLIILSNILLPVLSQKCFGVGQLPLVFGSKQNINSKVNVLSYDFENDYAYFGGQFGDIPMIGFFNNQLGFERLLWLNSYKINGDLYLNQQLSEIEALNSRNTTIYATARSANLPADTQGYHYIFKIDFLGRYPKGIQIIRQISEVLFKYTIDFGPNNTVIFATQEQDRLTKLYILSEDLTLVLAKYTFQKTTRIGVIMSIPQTNKLFLSGAYNLQPAIGSGLFFYQIDLNNQLNTYTVPAFDITSKFQYALILSIVEYIDLSIIGCLQRRGGNQAIGFYIYDKQGTNKVYMKDISEDYKTSSDVTCVGISNYTAAQKFVIFSCWIFGNKWLQSWIYNYFKSRLPSSIVRC</sequence>
<evidence type="ECO:0008006" key="4">
    <source>
        <dbReference type="Google" id="ProtNLM"/>
    </source>
</evidence>
<organism evidence="2 3">
    <name type="scientific">Stylonychia lemnae</name>
    <name type="common">Ciliate</name>
    <dbReference type="NCBI Taxonomy" id="5949"/>
    <lineage>
        <taxon>Eukaryota</taxon>
        <taxon>Sar</taxon>
        <taxon>Alveolata</taxon>
        <taxon>Ciliophora</taxon>
        <taxon>Intramacronucleata</taxon>
        <taxon>Spirotrichea</taxon>
        <taxon>Stichotrichia</taxon>
        <taxon>Sporadotrichida</taxon>
        <taxon>Oxytrichidae</taxon>
        <taxon>Stylonychinae</taxon>
        <taxon>Stylonychia</taxon>
    </lineage>
</organism>
<dbReference type="InParanoid" id="A0A078AA98"/>
<evidence type="ECO:0000313" key="2">
    <source>
        <dbReference type="EMBL" id="CDW77733.1"/>
    </source>
</evidence>
<evidence type="ECO:0000256" key="1">
    <source>
        <dbReference type="SAM" id="SignalP"/>
    </source>
</evidence>
<feature type="chain" id="PRO_5001729282" description="Transmembrane protein" evidence="1">
    <location>
        <begin position="23"/>
        <end position="358"/>
    </location>
</feature>
<feature type="signal peptide" evidence="1">
    <location>
        <begin position="1"/>
        <end position="22"/>
    </location>
</feature>
<proteinExistence type="predicted"/>
<dbReference type="AlphaFoldDB" id="A0A078AA98"/>
<gene>
    <name evidence="2" type="primary">Contig12975.g13839</name>
    <name evidence="2" type="ORF">STYLEM_6699</name>
</gene>
<name>A0A078AA98_STYLE</name>